<keyword evidence="3" id="KW-1185">Reference proteome</keyword>
<reference evidence="2" key="1">
    <citation type="submission" date="2023-04" db="EMBL/GenBank/DDBJ databases">
        <title>Phytophthora fragariaefolia NBRC 109709.</title>
        <authorList>
            <person name="Ichikawa N."/>
            <person name="Sato H."/>
            <person name="Tonouchi N."/>
        </authorList>
    </citation>
    <scope>NUCLEOTIDE SEQUENCE</scope>
    <source>
        <strain evidence="2">NBRC 109709</strain>
    </source>
</reference>
<evidence type="ECO:0000313" key="3">
    <source>
        <dbReference type="Proteomes" id="UP001165121"/>
    </source>
</evidence>
<gene>
    <name evidence="2" type="ORF">Pfra01_001257800</name>
</gene>
<feature type="region of interest" description="Disordered" evidence="1">
    <location>
        <begin position="1"/>
        <end position="125"/>
    </location>
</feature>
<feature type="compositionally biased region" description="Basic and acidic residues" evidence="1">
    <location>
        <begin position="7"/>
        <end position="22"/>
    </location>
</feature>
<evidence type="ECO:0000313" key="2">
    <source>
        <dbReference type="EMBL" id="GMF40689.1"/>
    </source>
</evidence>
<organism evidence="2 3">
    <name type="scientific">Phytophthora fragariaefolia</name>
    <dbReference type="NCBI Taxonomy" id="1490495"/>
    <lineage>
        <taxon>Eukaryota</taxon>
        <taxon>Sar</taxon>
        <taxon>Stramenopiles</taxon>
        <taxon>Oomycota</taxon>
        <taxon>Peronosporomycetes</taxon>
        <taxon>Peronosporales</taxon>
        <taxon>Peronosporaceae</taxon>
        <taxon>Phytophthora</taxon>
    </lineage>
</organism>
<accession>A0A9W6XL72</accession>
<dbReference type="Proteomes" id="UP001165121">
    <property type="component" value="Unassembled WGS sequence"/>
</dbReference>
<proteinExistence type="predicted"/>
<feature type="compositionally biased region" description="Basic and acidic residues" evidence="1">
    <location>
        <begin position="33"/>
        <end position="63"/>
    </location>
</feature>
<comment type="caution">
    <text evidence="2">The sequence shown here is derived from an EMBL/GenBank/DDBJ whole genome shotgun (WGS) entry which is preliminary data.</text>
</comment>
<protein>
    <submittedName>
        <fullName evidence="2">Unnamed protein product</fullName>
    </submittedName>
</protein>
<sequence>MAGSGSRMKEARRQLAESEPSRQSRRVTNLGVEPHRSLEDVERDARKDNAERRTAAKEAKEVSVQKGVTSGSAIQDAHQVPMSGGQETAPERAEVSMSVDSMLGPDDEDKCGVAPSQKSAKLSSHKPVASLVLGRVGHFPGYLSVISLGWVTSSLNLE</sequence>
<evidence type="ECO:0000256" key="1">
    <source>
        <dbReference type="SAM" id="MobiDB-lite"/>
    </source>
</evidence>
<dbReference type="AlphaFoldDB" id="A0A9W6XL72"/>
<name>A0A9W6XL72_9STRA</name>
<dbReference type="EMBL" id="BSXT01001272">
    <property type="protein sequence ID" value="GMF40689.1"/>
    <property type="molecule type" value="Genomic_DNA"/>
</dbReference>